<evidence type="ECO:0000313" key="4">
    <source>
        <dbReference type="Proteomes" id="UP001497493"/>
    </source>
</evidence>
<feature type="compositionally biased region" description="Pro residues" evidence="1">
    <location>
        <begin position="136"/>
        <end position="153"/>
    </location>
</feature>
<feature type="region of interest" description="Disordered" evidence="1">
    <location>
        <begin position="136"/>
        <end position="167"/>
    </location>
</feature>
<dbReference type="Proteomes" id="UP001497493">
    <property type="component" value="Chromosome"/>
</dbReference>
<feature type="compositionally biased region" description="Basic and acidic residues" evidence="1">
    <location>
        <begin position="59"/>
        <end position="87"/>
    </location>
</feature>
<reference evidence="3 4" key="1">
    <citation type="submission" date="2024-04" db="EMBL/GenBank/DDBJ databases">
        <authorList>
            <person name="Cremers G."/>
        </authorList>
    </citation>
    <scope>NUCLEOTIDE SEQUENCE [LARGE SCALE GENOMIC DNA]</scope>
    <source>
        <strain evidence="3">MeCH1-AG</strain>
    </source>
</reference>
<gene>
    <name evidence="3" type="ORF">MECH1_V1_1479</name>
</gene>
<dbReference type="RefSeq" id="WP_348759749.1">
    <property type="nucleotide sequence ID" value="NZ_OZ026884.1"/>
</dbReference>
<keyword evidence="2" id="KW-0732">Signal</keyword>
<accession>A0ABM9NI13</accession>
<evidence type="ECO:0008006" key="5">
    <source>
        <dbReference type="Google" id="ProtNLM"/>
    </source>
</evidence>
<name>A0ABM9NI13_9GAMM</name>
<protein>
    <recommendedName>
        <fullName evidence="5">DUF4124 domain-containing protein</fullName>
    </recommendedName>
</protein>
<dbReference type="EMBL" id="OZ026884">
    <property type="protein sequence ID" value="CAL1240255.1"/>
    <property type="molecule type" value="Genomic_DNA"/>
</dbReference>
<keyword evidence="4" id="KW-1185">Reference proteome</keyword>
<feature type="chain" id="PRO_5045630803" description="DUF4124 domain-containing protein" evidence="2">
    <location>
        <begin position="22"/>
        <end position="167"/>
    </location>
</feature>
<feature type="signal peptide" evidence="2">
    <location>
        <begin position="1"/>
        <end position="21"/>
    </location>
</feature>
<organism evidence="3 4">
    <name type="scientific">Candidatus Methylocalor cossyra</name>
    <dbReference type="NCBI Taxonomy" id="3108543"/>
    <lineage>
        <taxon>Bacteria</taxon>
        <taxon>Pseudomonadati</taxon>
        <taxon>Pseudomonadota</taxon>
        <taxon>Gammaproteobacteria</taxon>
        <taxon>Methylococcales</taxon>
        <taxon>Methylococcaceae</taxon>
        <taxon>Candidatus Methylocalor</taxon>
    </lineage>
</organism>
<sequence length="167" mass="18974">MNRARLFAFLVLIPMAPWAGADTVYRCVQNGKTIFSDTPVAGSCVPLEIKVPQADPAELARLEEKKRQEAERDRREREQAEQERAIRAQEASARAMARLAEAQRQLAEQRAREAQPPPAWTYPWLYYPHALRPPHYYPHPPFWHRPPPTPGPPGGGVDRISPRGPAR</sequence>
<feature type="region of interest" description="Disordered" evidence="1">
    <location>
        <begin position="59"/>
        <end position="92"/>
    </location>
</feature>
<evidence type="ECO:0000313" key="3">
    <source>
        <dbReference type="EMBL" id="CAL1240255.1"/>
    </source>
</evidence>
<evidence type="ECO:0000256" key="1">
    <source>
        <dbReference type="SAM" id="MobiDB-lite"/>
    </source>
</evidence>
<proteinExistence type="predicted"/>
<evidence type="ECO:0000256" key="2">
    <source>
        <dbReference type="SAM" id="SignalP"/>
    </source>
</evidence>